<comment type="subcellular location">
    <subcellularLocation>
        <location evidence="1">Endomembrane system</location>
    </subcellularLocation>
</comment>
<protein>
    <recommendedName>
        <fullName evidence="4">Peptidase S24/S26A/S26B/S26C domain-containing protein</fullName>
    </recommendedName>
</protein>
<keyword evidence="3" id="KW-0472">Membrane</keyword>
<dbReference type="InterPro" id="IPR015927">
    <property type="entry name" value="Peptidase_S24_S26A/B/C"/>
</dbReference>
<dbReference type="InterPro" id="IPR036286">
    <property type="entry name" value="LexA/Signal_pep-like_sf"/>
</dbReference>
<name>A0ABP4BBG1_9PSEU</name>
<evidence type="ECO:0000256" key="1">
    <source>
        <dbReference type="ARBA" id="ARBA00004308"/>
    </source>
</evidence>
<dbReference type="Pfam" id="PF00717">
    <property type="entry name" value="Peptidase_S24"/>
    <property type="match status" value="1"/>
</dbReference>
<dbReference type="PANTHER" id="PTHR12383:SF16">
    <property type="entry name" value="MITOCHONDRIAL INNER MEMBRANE PROTEASE SUBUNIT 1"/>
    <property type="match status" value="1"/>
</dbReference>
<accession>A0ABP4BBG1</accession>
<dbReference type="EMBL" id="BAAAHP010000134">
    <property type="protein sequence ID" value="GAA0946877.1"/>
    <property type="molecule type" value="Genomic_DNA"/>
</dbReference>
<evidence type="ECO:0000256" key="2">
    <source>
        <dbReference type="ARBA" id="ARBA00022801"/>
    </source>
</evidence>
<evidence type="ECO:0000313" key="6">
    <source>
        <dbReference type="Proteomes" id="UP001499967"/>
    </source>
</evidence>
<proteinExistence type="predicted"/>
<sequence>MSDTTPDVGAQQCDEGVGVRWRRVAVRGPSMSPTLRDGDVVLVRFGARVRAGDLVLVRWASRPEQLSVKRAARPADEGWWVLGDNDFGSTDSRTLGPAAVLAVVRCRLWPRPRRFRSRA</sequence>
<dbReference type="Gene3D" id="2.10.109.10">
    <property type="entry name" value="Umud Fragment, subunit A"/>
    <property type="match status" value="1"/>
</dbReference>
<evidence type="ECO:0000256" key="3">
    <source>
        <dbReference type="ARBA" id="ARBA00023136"/>
    </source>
</evidence>
<dbReference type="InterPro" id="IPR052064">
    <property type="entry name" value="Mito_IMP1_subunit"/>
</dbReference>
<dbReference type="InterPro" id="IPR019533">
    <property type="entry name" value="Peptidase_S26"/>
</dbReference>
<reference evidence="6" key="1">
    <citation type="journal article" date="2019" name="Int. J. Syst. Evol. Microbiol.">
        <title>The Global Catalogue of Microorganisms (GCM) 10K type strain sequencing project: providing services to taxonomists for standard genome sequencing and annotation.</title>
        <authorList>
            <consortium name="The Broad Institute Genomics Platform"/>
            <consortium name="The Broad Institute Genome Sequencing Center for Infectious Disease"/>
            <person name="Wu L."/>
            <person name="Ma J."/>
        </authorList>
    </citation>
    <scope>NUCLEOTIDE SEQUENCE [LARGE SCALE GENOMIC DNA]</scope>
    <source>
        <strain evidence="6">JCM 11117</strain>
    </source>
</reference>
<feature type="domain" description="Peptidase S24/S26A/S26B/S26C" evidence="4">
    <location>
        <begin position="24"/>
        <end position="85"/>
    </location>
</feature>
<dbReference type="SUPFAM" id="SSF51306">
    <property type="entry name" value="LexA/Signal peptidase"/>
    <property type="match status" value="1"/>
</dbReference>
<keyword evidence="2" id="KW-0378">Hydrolase</keyword>
<dbReference type="CDD" id="cd06530">
    <property type="entry name" value="S26_SPase_I"/>
    <property type="match status" value="1"/>
</dbReference>
<keyword evidence="6" id="KW-1185">Reference proteome</keyword>
<gene>
    <name evidence="5" type="ORF">GCM10009559_45570</name>
</gene>
<comment type="caution">
    <text evidence="5">The sequence shown here is derived from an EMBL/GenBank/DDBJ whole genome shotgun (WGS) entry which is preliminary data.</text>
</comment>
<evidence type="ECO:0000313" key="5">
    <source>
        <dbReference type="EMBL" id="GAA0946877.1"/>
    </source>
</evidence>
<dbReference type="PANTHER" id="PTHR12383">
    <property type="entry name" value="PROTEASE FAMILY S26 MITOCHONDRIAL INNER MEMBRANE PROTEASE-RELATED"/>
    <property type="match status" value="1"/>
</dbReference>
<evidence type="ECO:0000259" key="4">
    <source>
        <dbReference type="Pfam" id="PF00717"/>
    </source>
</evidence>
<organism evidence="5 6">
    <name type="scientific">Pseudonocardia zijingensis</name>
    <dbReference type="NCBI Taxonomy" id="153376"/>
    <lineage>
        <taxon>Bacteria</taxon>
        <taxon>Bacillati</taxon>
        <taxon>Actinomycetota</taxon>
        <taxon>Actinomycetes</taxon>
        <taxon>Pseudonocardiales</taxon>
        <taxon>Pseudonocardiaceae</taxon>
        <taxon>Pseudonocardia</taxon>
    </lineage>
</organism>
<dbReference type="Proteomes" id="UP001499967">
    <property type="component" value="Unassembled WGS sequence"/>
</dbReference>